<dbReference type="EMBL" id="PYGF01000010">
    <property type="protein sequence ID" value="PSL02265.1"/>
    <property type="molecule type" value="Genomic_DNA"/>
</dbReference>
<accession>A0A2P8DYG8</accession>
<evidence type="ECO:0000313" key="1">
    <source>
        <dbReference type="EMBL" id="PSL02265.1"/>
    </source>
</evidence>
<name>A0A2P8DYG8_9BACT</name>
<comment type="caution">
    <text evidence="1">The sequence shown here is derived from an EMBL/GenBank/DDBJ whole genome shotgun (WGS) entry which is preliminary data.</text>
</comment>
<dbReference type="AlphaFoldDB" id="A0A2P8DYG8"/>
<sequence length="70" mass="7922">MAANNGCKALIAPLFLASLADKKLLEICKFVKRYRGFPIREIVILTTGLFMEGRRTIMKTDFETITLQSI</sequence>
<proteinExistence type="predicted"/>
<dbReference type="Proteomes" id="UP000240708">
    <property type="component" value="Unassembled WGS sequence"/>
</dbReference>
<reference evidence="1 2" key="1">
    <citation type="submission" date="2018-03" db="EMBL/GenBank/DDBJ databases">
        <title>Genomic Encyclopedia of Archaeal and Bacterial Type Strains, Phase II (KMG-II): from individual species to whole genera.</title>
        <authorList>
            <person name="Goeker M."/>
        </authorList>
    </citation>
    <scope>NUCLEOTIDE SEQUENCE [LARGE SCALE GENOMIC DNA]</scope>
    <source>
        <strain evidence="1 2">DSM 28057</strain>
    </source>
</reference>
<gene>
    <name evidence="1" type="ORF">CLV48_11048</name>
</gene>
<keyword evidence="2" id="KW-1185">Reference proteome</keyword>
<organism evidence="1 2">
    <name type="scientific">Cecembia rubra</name>
    <dbReference type="NCBI Taxonomy" id="1485585"/>
    <lineage>
        <taxon>Bacteria</taxon>
        <taxon>Pseudomonadati</taxon>
        <taxon>Bacteroidota</taxon>
        <taxon>Cytophagia</taxon>
        <taxon>Cytophagales</taxon>
        <taxon>Cyclobacteriaceae</taxon>
        <taxon>Cecembia</taxon>
    </lineage>
</organism>
<evidence type="ECO:0000313" key="2">
    <source>
        <dbReference type="Proteomes" id="UP000240708"/>
    </source>
</evidence>
<protein>
    <submittedName>
        <fullName evidence="1">Uncharacterized protein</fullName>
    </submittedName>
</protein>